<dbReference type="EMBL" id="CM002927">
    <property type="protein sequence ID" value="KGN46452.1"/>
    <property type="molecule type" value="Genomic_DNA"/>
</dbReference>
<evidence type="ECO:0000313" key="11">
    <source>
        <dbReference type="EMBL" id="KGN46452.1"/>
    </source>
</evidence>
<sequence>MMTKSLFWPPNFKRNQIPFTFLYQPIQKMVVSYNPATIFTYSELDLEPPIVLILRYQTGSVFSSLCFSSAKNSPMGEGDCDFGENKLVEEGSEVAGDEAVVDEHLVFDDVPVGVRQFYFVKVKALENSNTDAMIKAEETISKMNQDQILIAQKIRDRRMDRDQVIAKLNDQQYYESWDDFILLCNRNKMNILHFSLEKMTYVNKAHKGKPNISCLSGGKVDKQELSFLMRHGCKNMADERKLLKEVKARQENDGGSTVDEVDSSLESLFGNLWLKPLGFQITHAIKKIEGIDDDPVEGELWSSSLARTHDSSDYIRRRQARFRSKAKKTTKELEKVEKDISSLQKRFIYTNRRKAEAYDTILKLKKQYGEENASHYQYCSLMKKVEVLAKKKDIAALEELSQGQVDKFMQQWNNCLEFRNDYRRRVVPSLYSRDLCLDGRMITKQKSSLVEDT</sequence>
<reference evidence="11 12" key="4">
    <citation type="journal article" date="2011" name="BMC Genomics">
        <title>RNA-Seq improves annotation of protein-coding genes in the cucumber genome.</title>
        <authorList>
            <person name="Li Z."/>
            <person name="Zhang Z."/>
            <person name="Yan P."/>
            <person name="Huang S."/>
            <person name="Fei Z."/>
            <person name="Lin K."/>
        </authorList>
    </citation>
    <scope>NUCLEOTIDE SEQUENCE [LARGE SCALE GENOMIC DNA]</scope>
    <source>
        <strain evidence="12">cv. 9930</strain>
    </source>
</reference>
<evidence type="ECO:0000256" key="4">
    <source>
        <dbReference type="ARBA" id="ARBA00022692"/>
    </source>
</evidence>
<evidence type="ECO:0000256" key="2">
    <source>
        <dbReference type="ARBA" id="ARBA00004389"/>
    </source>
</evidence>
<evidence type="ECO:0000256" key="1">
    <source>
        <dbReference type="ARBA" id="ARBA00004162"/>
    </source>
</evidence>
<evidence type="ECO:0000256" key="3">
    <source>
        <dbReference type="ARBA" id="ARBA00022475"/>
    </source>
</evidence>
<gene>
    <name evidence="11" type="ORF">Csa_6G094700</name>
</gene>
<reference evidence="11 12" key="1">
    <citation type="journal article" date="2009" name="Nat. Genet.">
        <title>The genome of the cucumber, Cucumis sativus L.</title>
        <authorList>
            <person name="Huang S."/>
            <person name="Li R."/>
            <person name="Zhang Z."/>
            <person name="Li L."/>
            <person name="Gu X."/>
            <person name="Fan W."/>
            <person name="Lucas W.J."/>
            <person name="Wang X."/>
            <person name="Xie B."/>
            <person name="Ni P."/>
            <person name="Ren Y."/>
            <person name="Zhu H."/>
            <person name="Li J."/>
            <person name="Lin K."/>
            <person name="Jin W."/>
            <person name="Fei Z."/>
            <person name="Li G."/>
            <person name="Staub J."/>
            <person name="Kilian A."/>
            <person name="van der Vossen E.A."/>
            <person name="Wu Y."/>
            <person name="Guo J."/>
            <person name="He J."/>
            <person name="Jia Z."/>
            <person name="Ren Y."/>
            <person name="Tian G."/>
            <person name="Lu Y."/>
            <person name="Ruan J."/>
            <person name="Qian W."/>
            <person name="Wang M."/>
            <person name="Huang Q."/>
            <person name="Li B."/>
            <person name="Xuan Z."/>
            <person name="Cao J."/>
            <person name="Asan"/>
            <person name="Wu Z."/>
            <person name="Zhang J."/>
            <person name="Cai Q."/>
            <person name="Bai Y."/>
            <person name="Zhao B."/>
            <person name="Han Y."/>
            <person name="Li Y."/>
            <person name="Li X."/>
            <person name="Wang S."/>
            <person name="Shi Q."/>
            <person name="Liu S."/>
            <person name="Cho W.K."/>
            <person name="Kim J.Y."/>
            <person name="Xu Y."/>
            <person name="Heller-Uszynska K."/>
            <person name="Miao H."/>
            <person name="Cheng Z."/>
            <person name="Zhang S."/>
            <person name="Wu J."/>
            <person name="Yang Y."/>
            <person name="Kang H."/>
            <person name="Li M."/>
            <person name="Liang H."/>
            <person name="Ren X."/>
            <person name="Shi Z."/>
            <person name="Wen M."/>
            <person name="Jian M."/>
            <person name="Yang H."/>
            <person name="Zhang G."/>
            <person name="Yang Z."/>
            <person name="Chen R."/>
            <person name="Liu S."/>
            <person name="Li J."/>
            <person name="Ma L."/>
            <person name="Liu H."/>
            <person name="Zhou Y."/>
            <person name="Zhao J."/>
            <person name="Fang X."/>
            <person name="Li G."/>
            <person name="Fang L."/>
            <person name="Li Y."/>
            <person name="Liu D."/>
            <person name="Zheng H."/>
            <person name="Zhang Y."/>
            <person name="Qin N."/>
            <person name="Li Z."/>
            <person name="Yang G."/>
            <person name="Yang S."/>
            <person name="Bolund L."/>
            <person name="Kristiansen K."/>
            <person name="Zheng H."/>
            <person name="Li S."/>
            <person name="Zhang X."/>
            <person name="Yang H."/>
            <person name="Wang J."/>
            <person name="Sun R."/>
            <person name="Zhang B."/>
            <person name="Jiang S."/>
            <person name="Wang J."/>
            <person name="Du Y."/>
            <person name="Li S."/>
        </authorList>
    </citation>
    <scope>NUCLEOTIDE SEQUENCE [LARGE SCALE GENOMIC DNA]</scope>
    <source>
        <strain evidence="12">cv. 9930</strain>
    </source>
</reference>
<evidence type="ECO:0000256" key="9">
    <source>
        <dbReference type="ARBA" id="ARBA00038080"/>
    </source>
</evidence>
<dbReference type="Proteomes" id="UP000029981">
    <property type="component" value="Chromosome 6"/>
</dbReference>
<dbReference type="eggNOG" id="ENOG502SR8T">
    <property type="taxonomic scope" value="Eukaryota"/>
</dbReference>
<evidence type="ECO:0000256" key="8">
    <source>
        <dbReference type="ARBA" id="ARBA00023136"/>
    </source>
</evidence>
<keyword evidence="6" id="KW-1133">Transmembrane helix</keyword>
<reference evidence="11 12" key="3">
    <citation type="journal article" date="2010" name="BMC Genomics">
        <title>Transcriptome sequencing and comparative analysis of cucumber flowers with different sex types.</title>
        <authorList>
            <person name="Guo S."/>
            <person name="Zheng Y."/>
            <person name="Joung J.G."/>
            <person name="Liu S."/>
            <person name="Zhang Z."/>
            <person name="Crasta O.R."/>
            <person name="Sobral B.W."/>
            <person name="Xu Y."/>
            <person name="Huang S."/>
            <person name="Fei Z."/>
        </authorList>
    </citation>
    <scope>NUCLEOTIDE SEQUENCE [LARGE SCALE GENOMIC DNA]</scope>
    <source>
        <strain evidence="12">cv. 9930</strain>
    </source>
</reference>
<dbReference type="OMA" id="RWISHGS"/>
<organism evidence="11 12">
    <name type="scientific">Cucumis sativus</name>
    <name type="common">Cucumber</name>
    <dbReference type="NCBI Taxonomy" id="3659"/>
    <lineage>
        <taxon>Eukaryota</taxon>
        <taxon>Viridiplantae</taxon>
        <taxon>Streptophyta</taxon>
        <taxon>Embryophyta</taxon>
        <taxon>Tracheophyta</taxon>
        <taxon>Spermatophyta</taxon>
        <taxon>Magnoliopsida</taxon>
        <taxon>eudicotyledons</taxon>
        <taxon>Gunneridae</taxon>
        <taxon>Pentapetalae</taxon>
        <taxon>rosids</taxon>
        <taxon>fabids</taxon>
        <taxon>Cucurbitales</taxon>
        <taxon>Cucurbitaceae</taxon>
        <taxon>Benincaseae</taxon>
        <taxon>Cucumis</taxon>
    </lineage>
</organism>
<keyword evidence="7 10" id="KW-0175">Coiled coil</keyword>
<dbReference type="Gramene" id="KGN46452">
    <property type="protein sequence ID" value="KGN46452"/>
    <property type="gene ID" value="Csa_6G094700"/>
</dbReference>
<evidence type="ECO:0000313" key="12">
    <source>
        <dbReference type="Proteomes" id="UP000029981"/>
    </source>
</evidence>
<dbReference type="InterPro" id="IPR055282">
    <property type="entry name" value="PPI1-4"/>
</dbReference>
<proteinExistence type="inferred from homology"/>
<dbReference type="STRING" id="3659.A0A0A0KDK3"/>
<reference evidence="11 12" key="2">
    <citation type="journal article" date="2009" name="PLoS ONE">
        <title>An integrated genetic and cytogenetic map of the cucumber genome.</title>
        <authorList>
            <person name="Ren Y."/>
            <person name="Zhang Z."/>
            <person name="Liu J."/>
            <person name="Staub J.E."/>
            <person name="Han Y."/>
            <person name="Cheng Z."/>
            <person name="Li X."/>
            <person name="Lu J."/>
            <person name="Miao H."/>
            <person name="Kang H."/>
            <person name="Xie B."/>
            <person name="Gu X."/>
            <person name="Wang X."/>
            <person name="Du Y."/>
            <person name="Jin W."/>
            <person name="Huang S."/>
        </authorList>
    </citation>
    <scope>NUCLEOTIDE SEQUENCE [LARGE SCALE GENOMIC DNA]</scope>
    <source>
        <strain evidence="12">cv. 9930</strain>
    </source>
</reference>
<feature type="coiled-coil region" evidence="10">
    <location>
        <begin position="319"/>
        <end position="346"/>
    </location>
</feature>
<comment type="subcellular location">
    <subcellularLocation>
        <location evidence="1">Cell membrane</location>
        <topology evidence="1">Single-pass membrane protein</topology>
    </subcellularLocation>
    <subcellularLocation>
        <location evidence="2">Endoplasmic reticulum membrane</location>
        <topology evidence="2">Single-pass membrane protein</topology>
    </subcellularLocation>
</comment>
<evidence type="ECO:0000256" key="7">
    <source>
        <dbReference type="ARBA" id="ARBA00023054"/>
    </source>
</evidence>
<dbReference type="PANTHER" id="PTHR32219">
    <property type="entry name" value="RNA-BINDING PROTEIN YLMH-RELATED"/>
    <property type="match status" value="1"/>
</dbReference>
<name>A0A0A0KDK3_CUCSA</name>
<accession>A0A0A0KDK3</accession>
<keyword evidence="3" id="KW-1003">Cell membrane</keyword>
<evidence type="ECO:0000256" key="10">
    <source>
        <dbReference type="SAM" id="Coils"/>
    </source>
</evidence>
<dbReference type="AlphaFoldDB" id="A0A0A0KDK3"/>
<evidence type="ECO:0000256" key="5">
    <source>
        <dbReference type="ARBA" id="ARBA00022824"/>
    </source>
</evidence>
<keyword evidence="5" id="KW-0256">Endoplasmic reticulum</keyword>
<dbReference type="PANTHER" id="PTHR32219:SF16">
    <property type="entry name" value="CORE-2_I-BRANCHING BETA-1,6-N-ACETYLGLUCOSAMINYLTRANSFERASE FAMILY PROTEIN"/>
    <property type="match status" value="1"/>
</dbReference>
<dbReference type="GO" id="GO:0005886">
    <property type="term" value="C:plasma membrane"/>
    <property type="evidence" value="ECO:0007669"/>
    <property type="project" value="UniProtKB-SubCell"/>
</dbReference>
<comment type="similarity">
    <text evidence="9">Belongs to the plant Proton pump-interactor protein family.</text>
</comment>
<keyword evidence="8" id="KW-0472">Membrane</keyword>
<dbReference type="GO" id="GO:0005789">
    <property type="term" value="C:endoplasmic reticulum membrane"/>
    <property type="evidence" value="ECO:0007669"/>
    <property type="project" value="UniProtKB-SubCell"/>
</dbReference>
<protein>
    <submittedName>
        <fullName evidence="11">Uncharacterized protein</fullName>
    </submittedName>
</protein>
<evidence type="ECO:0000256" key="6">
    <source>
        <dbReference type="ARBA" id="ARBA00022989"/>
    </source>
</evidence>
<keyword evidence="4" id="KW-0812">Transmembrane</keyword>
<keyword evidence="12" id="KW-1185">Reference proteome</keyword>